<sequence>MKKLMLLVAGGVGYVLGTRAGRERYEQIKKAATRVKEDPRVQEKAHQAADLAKDKAPVVKDKVASAASTAADKVTPSGSGSGDHRSDLEEQLHPDSTARQDDPYPQGNLP</sequence>
<dbReference type="EMBL" id="JACXYZ010000001">
    <property type="protein sequence ID" value="MBD3925626.1"/>
    <property type="molecule type" value="Genomic_DNA"/>
</dbReference>
<evidence type="ECO:0000256" key="1">
    <source>
        <dbReference type="SAM" id="MobiDB-lite"/>
    </source>
</evidence>
<comment type="caution">
    <text evidence="2">The sequence shown here is derived from an EMBL/GenBank/DDBJ whole genome shotgun (WGS) entry which is preliminary data.</text>
</comment>
<keyword evidence="3" id="KW-1185">Reference proteome</keyword>
<name>A0ABR8NEH9_9ACTN</name>
<feature type="region of interest" description="Disordered" evidence="1">
    <location>
        <begin position="33"/>
        <end position="110"/>
    </location>
</feature>
<accession>A0ABR8NEH9</accession>
<reference evidence="2 3" key="1">
    <citation type="submission" date="2020-09" db="EMBL/GenBank/DDBJ databases">
        <title>novel species in genus Nocardioides.</title>
        <authorList>
            <person name="Zhang G."/>
        </authorList>
    </citation>
    <scope>NUCLEOTIDE SEQUENCE [LARGE SCALE GENOMIC DNA]</scope>
    <source>
        <strain evidence="2 3">KCTC 39551</strain>
    </source>
</reference>
<feature type="compositionally biased region" description="Basic and acidic residues" evidence="1">
    <location>
        <begin position="33"/>
        <end position="63"/>
    </location>
</feature>
<feature type="compositionally biased region" description="Basic and acidic residues" evidence="1">
    <location>
        <begin position="82"/>
        <end position="102"/>
    </location>
</feature>
<organism evidence="2 3">
    <name type="scientific">Nocardioides cavernae</name>
    <dbReference type="NCBI Taxonomy" id="1921566"/>
    <lineage>
        <taxon>Bacteria</taxon>
        <taxon>Bacillati</taxon>
        <taxon>Actinomycetota</taxon>
        <taxon>Actinomycetes</taxon>
        <taxon>Propionibacteriales</taxon>
        <taxon>Nocardioidaceae</taxon>
        <taxon>Nocardioides</taxon>
    </lineage>
</organism>
<evidence type="ECO:0000313" key="2">
    <source>
        <dbReference type="EMBL" id="MBD3925626.1"/>
    </source>
</evidence>
<proteinExistence type="predicted"/>
<protein>
    <submittedName>
        <fullName evidence="2">YtxH domain-containing protein</fullName>
    </submittedName>
</protein>
<dbReference type="Proteomes" id="UP000618818">
    <property type="component" value="Unassembled WGS sequence"/>
</dbReference>
<evidence type="ECO:0000313" key="3">
    <source>
        <dbReference type="Proteomes" id="UP000618818"/>
    </source>
</evidence>
<feature type="compositionally biased region" description="Low complexity" evidence="1">
    <location>
        <begin position="64"/>
        <end position="74"/>
    </location>
</feature>
<dbReference type="RefSeq" id="WP_191195263.1">
    <property type="nucleotide sequence ID" value="NZ_JACXYZ010000001.1"/>
</dbReference>
<gene>
    <name evidence="2" type="ORF">IEZ26_13400</name>
</gene>
<dbReference type="Gene3D" id="6.10.140.1430">
    <property type="match status" value="1"/>
</dbReference>